<evidence type="ECO:0000256" key="2">
    <source>
        <dbReference type="ARBA" id="ARBA00023125"/>
    </source>
</evidence>
<evidence type="ECO:0000313" key="6">
    <source>
        <dbReference type="EMBL" id="MDO7837356.1"/>
    </source>
</evidence>
<reference evidence="6" key="1">
    <citation type="submission" date="2023-07" db="EMBL/GenBank/DDBJ databases">
        <title>Bacterial whole genome sequence for Sphingobium sp. HBC34.</title>
        <authorList>
            <person name="Le V."/>
            <person name="Ko S.-R."/>
            <person name="Ahn C.-Y."/>
            <person name="Oh H.-M."/>
        </authorList>
    </citation>
    <scope>NUCLEOTIDE SEQUENCE</scope>
    <source>
        <strain evidence="6">HBC34</strain>
    </source>
</reference>
<protein>
    <submittedName>
        <fullName evidence="6">TetR/AcrR family transcriptional regulator</fullName>
    </submittedName>
</protein>
<gene>
    <name evidence="6" type="ORF">Q4610_20120</name>
</gene>
<evidence type="ECO:0000313" key="7">
    <source>
        <dbReference type="Proteomes" id="UP001176471"/>
    </source>
</evidence>
<feature type="DNA-binding region" description="H-T-H motif" evidence="4">
    <location>
        <begin position="29"/>
        <end position="48"/>
    </location>
</feature>
<feature type="domain" description="HTH tetR-type" evidence="5">
    <location>
        <begin position="6"/>
        <end position="66"/>
    </location>
</feature>
<dbReference type="SUPFAM" id="SSF46689">
    <property type="entry name" value="Homeodomain-like"/>
    <property type="match status" value="1"/>
</dbReference>
<keyword evidence="3" id="KW-0804">Transcription</keyword>
<dbReference type="PANTHER" id="PTHR47506:SF1">
    <property type="entry name" value="HTH-TYPE TRANSCRIPTIONAL REGULATOR YJDC"/>
    <property type="match status" value="1"/>
</dbReference>
<dbReference type="Gene3D" id="1.10.357.10">
    <property type="entry name" value="Tetracycline Repressor, domain 2"/>
    <property type="match status" value="1"/>
</dbReference>
<evidence type="ECO:0000256" key="1">
    <source>
        <dbReference type="ARBA" id="ARBA00023015"/>
    </source>
</evidence>
<evidence type="ECO:0000259" key="5">
    <source>
        <dbReference type="PROSITE" id="PS50977"/>
    </source>
</evidence>
<name>A0ABT8ZV83_9SPHN</name>
<dbReference type="Pfam" id="PF16925">
    <property type="entry name" value="TetR_C_13"/>
    <property type="match status" value="1"/>
</dbReference>
<keyword evidence="2 4" id="KW-0238">DNA-binding</keyword>
<dbReference type="RefSeq" id="WP_304537655.1">
    <property type="nucleotide sequence ID" value="NZ_JAUQOM010000023.1"/>
</dbReference>
<accession>A0ABT8ZV83</accession>
<evidence type="ECO:0000256" key="3">
    <source>
        <dbReference type="ARBA" id="ARBA00023163"/>
    </source>
</evidence>
<dbReference type="InterPro" id="IPR011075">
    <property type="entry name" value="TetR_C"/>
</dbReference>
<keyword evidence="1" id="KW-0805">Transcription regulation</keyword>
<dbReference type="EMBL" id="JAUQOM010000023">
    <property type="protein sequence ID" value="MDO7837356.1"/>
    <property type="molecule type" value="Genomic_DNA"/>
</dbReference>
<comment type="caution">
    <text evidence="6">The sequence shown here is derived from an EMBL/GenBank/DDBJ whole genome shotgun (WGS) entry which is preliminary data.</text>
</comment>
<proteinExistence type="predicted"/>
<dbReference type="Pfam" id="PF00440">
    <property type="entry name" value="TetR_N"/>
    <property type="match status" value="1"/>
</dbReference>
<dbReference type="PANTHER" id="PTHR47506">
    <property type="entry name" value="TRANSCRIPTIONAL REGULATORY PROTEIN"/>
    <property type="match status" value="1"/>
</dbReference>
<dbReference type="Gene3D" id="1.10.10.60">
    <property type="entry name" value="Homeodomain-like"/>
    <property type="match status" value="1"/>
</dbReference>
<dbReference type="PROSITE" id="PS50977">
    <property type="entry name" value="HTH_TETR_2"/>
    <property type="match status" value="1"/>
</dbReference>
<dbReference type="InterPro" id="IPR009057">
    <property type="entry name" value="Homeodomain-like_sf"/>
</dbReference>
<sequence>MPWEKNFDIDETLTRAMQAFWAHGYEATSMQDLVKATGVNRASIYATYGDKRALFLTALRKYDGDVRRRMLAELAETRTPSEAIAAVFDKFISQTSVPQGNWGCFLVNTALELAAHDGEIAELVNAAHDEIEAFFLAMIRKGQQSGDFDPDRDAKPLAHQALASLLGMLVMIRSRPKEEFLTAVRDGFLNSLT</sequence>
<dbReference type="Proteomes" id="UP001176471">
    <property type="component" value="Unassembled WGS sequence"/>
</dbReference>
<dbReference type="InterPro" id="IPR036271">
    <property type="entry name" value="Tet_transcr_reg_TetR-rel_C_sf"/>
</dbReference>
<dbReference type="SUPFAM" id="SSF48498">
    <property type="entry name" value="Tetracyclin repressor-like, C-terminal domain"/>
    <property type="match status" value="1"/>
</dbReference>
<dbReference type="InterPro" id="IPR001647">
    <property type="entry name" value="HTH_TetR"/>
</dbReference>
<evidence type="ECO:0000256" key="4">
    <source>
        <dbReference type="PROSITE-ProRule" id="PRU00335"/>
    </source>
</evidence>
<keyword evidence="7" id="KW-1185">Reference proteome</keyword>
<organism evidence="6 7">
    <name type="scientific">Sphingobium cyanobacteriorum</name>
    <dbReference type="NCBI Taxonomy" id="3063954"/>
    <lineage>
        <taxon>Bacteria</taxon>
        <taxon>Pseudomonadati</taxon>
        <taxon>Pseudomonadota</taxon>
        <taxon>Alphaproteobacteria</taxon>
        <taxon>Sphingomonadales</taxon>
        <taxon>Sphingomonadaceae</taxon>
        <taxon>Sphingobium</taxon>
    </lineage>
</organism>